<reference evidence="7 8" key="1">
    <citation type="submission" date="2018-06" db="EMBL/GenBank/DDBJ databases">
        <title>The Genome of Cuscuta australis (Dodder) Provides Insight into the Evolution of Plant Parasitism.</title>
        <authorList>
            <person name="Liu H."/>
        </authorList>
    </citation>
    <scope>NUCLEOTIDE SEQUENCE [LARGE SCALE GENOMIC DNA]</scope>
    <source>
        <strain evidence="8">cv. Yunnan</strain>
        <tissue evidence="7">Vines</tissue>
    </source>
</reference>
<keyword evidence="8" id="KW-1185">Reference proteome</keyword>
<dbReference type="PANTHER" id="PTHR47208:SF5">
    <property type="entry name" value="FCS-LIKE ZINC FINGER 12-RELATED"/>
    <property type="match status" value="1"/>
</dbReference>
<comment type="similarity">
    <text evidence="1">Belongs to the FLZ family.</text>
</comment>
<dbReference type="PANTHER" id="PTHR47208">
    <property type="entry name" value="OS02G0174800 PROTEIN"/>
    <property type="match status" value="1"/>
</dbReference>
<organism evidence="7 8">
    <name type="scientific">Cuscuta australis</name>
    <dbReference type="NCBI Taxonomy" id="267555"/>
    <lineage>
        <taxon>Eukaryota</taxon>
        <taxon>Viridiplantae</taxon>
        <taxon>Streptophyta</taxon>
        <taxon>Embryophyta</taxon>
        <taxon>Tracheophyta</taxon>
        <taxon>Spermatophyta</taxon>
        <taxon>Magnoliopsida</taxon>
        <taxon>eudicotyledons</taxon>
        <taxon>Gunneridae</taxon>
        <taxon>Pentapetalae</taxon>
        <taxon>asterids</taxon>
        <taxon>lamiids</taxon>
        <taxon>Solanales</taxon>
        <taxon>Convolvulaceae</taxon>
        <taxon>Cuscuteae</taxon>
        <taxon>Cuscuta</taxon>
        <taxon>Cuscuta subgen. Grammica</taxon>
        <taxon>Cuscuta sect. Cleistogrammica</taxon>
    </lineage>
</organism>
<sequence>MLGKRFNPVIGKFAGAKVPGGQTATSKEGSTSPRSPLDHKVQSARCPKSYDFGGVGLAIVAALDKSGEIPGVAVAYGRKSRGSVPIPVNRGRIPARHVPEPGSLEEEYTVVTRRRGGDNRAHTRVYTGEGEIRSSYRSSRPSVFVISPARIGDIIPAYPDPDFLSSCQSCRKKLDGKDIYMYRGEKGFCSTECRNREMVKEEERQRENNCGSEISPAASCSYTNPHHMIPTGILAA</sequence>
<dbReference type="Pfam" id="PF04570">
    <property type="entry name" value="zf-FLZ"/>
    <property type="match status" value="1"/>
</dbReference>
<keyword evidence="3" id="KW-0862">Zinc</keyword>
<evidence type="ECO:0000313" key="8">
    <source>
        <dbReference type="Proteomes" id="UP000249390"/>
    </source>
</evidence>
<evidence type="ECO:0000313" key="7">
    <source>
        <dbReference type="EMBL" id="RAL42688.1"/>
    </source>
</evidence>
<dbReference type="AlphaFoldDB" id="A0A328DDU2"/>
<keyword evidence="3" id="KW-0863">Zinc-finger</keyword>
<feature type="zinc finger region" description="FLZ-type" evidence="4">
    <location>
        <begin position="162"/>
        <end position="205"/>
    </location>
</feature>
<proteinExistence type="inferred from homology"/>
<gene>
    <name evidence="7" type="ORF">DM860_009195</name>
</gene>
<accession>A0A328DDU2</accession>
<dbReference type="InterPro" id="IPR044604">
    <property type="entry name" value="FLZ12/13/14"/>
</dbReference>
<evidence type="ECO:0000256" key="3">
    <source>
        <dbReference type="ARBA" id="ARBA00022771"/>
    </source>
</evidence>
<evidence type="ECO:0000256" key="1">
    <source>
        <dbReference type="ARBA" id="ARBA00009374"/>
    </source>
</evidence>
<evidence type="ECO:0000256" key="2">
    <source>
        <dbReference type="ARBA" id="ARBA00022723"/>
    </source>
</evidence>
<dbReference type="EMBL" id="NQVE01000162">
    <property type="protein sequence ID" value="RAL42688.1"/>
    <property type="molecule type" value="Genomic_DNA"/>
</dbReference>
<dbReference type="InterPro" id="IPR007650">
    <property type="entry name" value="Zf-FLZ_dom"/>
</dbReference>
<feature type="compositionally biased region" description="Polar residues" evidence="5">
    <location>
        <begin position="22"/>
        <end position="34"/>
    </location>
</feature>
<evidence type="ECO:0000256" key="4">
    <source>
        <dbReference type="PROSITE-ProRule" id="PRU01131"/>
    </source>
</evidence>
<evidence type="ECO:0000256" key="5">
    <source>
        <dbReference type="SAM" id="MobiDB-lite"/>
    </source>
</evidence>
<dbReference type="GO" id="GO:0008270">
    <property type="term" value="F:zinc ion binding"/>
    <property type="evidence" value="ECO:0007669"/>
    <property type="project" value="UniProtKB-KW"/>
</dbReference>
<dbReference type="Proteomes" id="UP000249390">
    <property type="component" value="Unassembled WGS sequence"/>
</dbReference>
<name>A0A328DDU2_9ASTE</name>
<feature type="region of interest" description="Disordered" evidence="5">
    <location>
        <begin position="1"/>
        <end position="40"/>
    </location>
</feature>
<keyword evidence="2" id="KW-0479">Metal-binding</keyword>
<dbReference type="PROSITE" id="PS51795">
    <property type="entry name" value="ZF_FLZ"/>
    <property type="match status" value="1"/>
</dbReference>
<feature type="domain" description="FLZ-type" evidence="6">
    <location>
        <begin position="162"/>
        <end position="205"/>
    </location>
</feature>
<evidence type="ECO:0000259" key="6">
    <source>
        <dbReference type="PROSITE" id="PS51795"/>
    </source>
</evidence>
<protein>
    <recommendedName>
        <fullName evidence="6">FLZ-type domain-containing protein</fullName>
    </recommendedName>
</protein>
<comment type="caution">
    <text evidence="7">The sequence shown here is derived from an EMBL/GenBank/DDBJ whole genome shotgun (WGS) entry which is preliminary data.</text>
</comment>